<dbReference type="Proteomes" id="UP000324639">
    <property type="component" value="Chromosome Bgt_-03"/>
</dbReference>
<accession>A0A9X9LB99</accession>
<dbReference type="EMBL" id="LR026986">
    <property type="protein sequence ID" value="VCU40763.1"/>
    <property type="molecule type" value="Genomic_DNA"/>
</dbReference>
<gene>
    <name evidence="2" type="ORF">BGT96224V316_LOCUS2024</name>
</gene>
<feature type="signal peptide" evidence="1">
    <location>
        <begin position="1"/>
        <end position="21"/>
    </location>
</feature>
<organism evidence="2 3">
    <name type="scientific">Blumeria graminis f. sp. tritici</name>
    <dbReference type="NCBI Taxonomy" id="62690"/>
    <lineage>
        <taxon>Eukaryota</taxon>
        <taxon>Fungi</taxon>
        <taxon>Dikarya</taxon>
        <taxon>Ascomycota</taxon>
        <taxon>Pezizomycotina</taxon>
        <taxon>Leotiomycetes</taxon>
        <taxon>Erysiphales</taxon>
        <taxon>Erysiphaceae</taxon>
        <taxon>Blumeria</taxon>
    </lineage>
</organism>
<keyword evidence="3" id="KW-1185">Reference proteome</keyword>
<evidence type="ECO:0000313" key="2">
    <source>
        <dbReference type="EMBL" id="VCU40763.1"/>
    </source>
</evidence>
<feature type="chain" id="PRO_5040965571" evidence="1">
    <location>
        <begin position="22"/>
        <end position="39"/>
    </location>
</feature>
<sequence length="39" mass="4684">MGFLFCFSFVCLGFYERMMWAARSRIDLDYPCHTLWVLG</sequence>
<evidence type="ECO:0000313" key="3">
    <source>
        <dbReference type="Proteomes" id="UP000324639"/>
    </source>
</evidence>
<keyword evidence="1" id="KW-0732">Signal</keyword>
<evidence type="ECO:0000256" key="1">
    <source>
        <dbReference type="SAM" id="SignalP"/>
    </source>
</evidence>
<protein>
    <submittedName>
        <fullName evidence="2">BgtTE-56017</fullName>
    </submittedName>
</protein>
<name>A0A9X9LB99_BLUGR</name>
<dbReference type="AlphaFoldDB" id="A0A9X9LB99"/>
<reference evidence="2 3" key="1">
    <citation type="submission" date="2018-08" db="EMBL/GenBank/DDBJ databases">
        <authorList>
            <person name="Muller C M."/>
        </authorList>
    </citation>
    <scope>NUCLEOTIDE SEQUENCE [LARGE SCALE GENOMIC DNA]</scope>
</reference>
<proteinExistence type="predicted"/>